<reference evidence="2 3" key="1">
    <citation type="journal article" date="2021" name="Comput. Struct. Biotechnol. J.">
        <title>De novo genome assembly of the potent medicinal plant Rehmannia glutinosa using nanopore technology.</title>
        <authorList>
            <person name="Ma L."/>
            <person name="Dong C."/>
            <person name="Song C."/>
            <person name="Wang X."/>
            <person name="Zheng X."/>
            <person name="Niu Y."/>
            <person name="Chen S."/>
            <person name="Feng W."/>
        </authorList>
    </citation>
    <scope>NUCLEOTIDE SEQUENCE [LARGE SCALE GENOMIC DNA]</scope>
    <source>
        <strain evidence="2">DH-2019</strain>
    </source>
</reference>
<evidence type="ECO:0000313" key="3">
    <source>
        <dbReference type="Proteomes" id="UP001318860"/>
    </source>
</evidence>
<organism evidence="2 3">
    <name type="scientific">Rehmannia glutinosa</name>
    <name type="common">Chinese foxglove</name>
    <dbReference type="NCBI Taxonomy" id="99300"/>
    <lineage>
        <taxon>Eukaryota</taxon>
        <taxon>Viridiplantae</taxon>
        <taxon>Streptophyta</taxon>
        <taxon>Embryophyta</taxon>
        <taxon>Tracheophyta</taxon>
        <taxon>Spermatophyta</taxon>
        <taxon>Magnoliopsida</taxon>
        <taxon>eudicotyledons</taxon>
        <taxon>Gunneridae</taxon>
        <taxon>Pentapetalae</taxon>
        <taxon>asterids</taxon>
        <taxon>lamiids</taxon>
        <taxon>Lamiales</taxon>
        <taxon>Orobanchaceae</taxon>
        <taxon>Rehmannieae</taxon>
        <taxon>Rehmannia</taxon>
    </lineage>
</organism>
<evidence type="ECO:0000313" key="2">
    <source>
        <dbReference type="EMBL" id="KAK6128519.1"/>
    </source>
</evidence>
<gene>
    <name evidence="2" type="ORF">DH2020_037728</name>
</gene>
<dbReference type="PANTHER" id="PTHR33384">
    <property type="entry name" value="EXPRESSED PROTEIN"/>
    <property type="match status" value="1"/>
</dbReference>
<dbReference type="EMBL" id="JABTTQ020001725">
    <property type="protein sequence ID" value="KAK6128519.1"/>
    <property type="molecule type" value="Genomic_DNA"/>
</dbReference>
<comment type="caution">
    <text evidence="2">The sequence shown here is derived from an EMBL/GenBank/DDBJ whole genome shotgun (WGS) entry which is preliminary data.</text>
</comment>
<proteinExistence type="predicted"/>
<evidence type="ECO:0000256" key="1">
    <source>
        <dbReference type="SAM" id="Phobius"/>
    </source>
</evidence>
<sequence>MGRVVCPKPRRVGPSNFNNSVAPLRFHIRNDAVAFDSKPGAELLDLILRKEGYEAERCSNVSSSPPFFFGSPPCRAPNPIVQDAHFRVEKLPTTVSSPSDSAALPSAHSRAKFGNKQAAVRVEVLRMNDKNLITAWRLIWLQRDAKLLIIVLISNAPVLRFVITAIV</sequence>
<dbReference type="PANTHER" id="PTHR33384:SF1">
    <property type="entry name" value="EXPRESSED PROTEIN"/>
    <property type="match status" value="1"/>
</dbReference>
<keyword evidence="1" id="KW-1133">Transmembrane helix</keyword>
<keyword evidence="1" id="KW-0472">Membrane</keyword>
<name>A0ABR0V2K1_REHGL</name>
<feature type="transmembrane region" description="Helical" evidence="1">
    <location>
        <begin position="147"/>
        <end position="166"/>
    </location>
</feature>
<keyword evidence="1" id="KW-0812">Transmembrane</keyword>
<accession>A0ABR0V2K1</accession>
<protein>
    <submittedName>
        <fullName evidence="2">Uncharacterized protein</fullName>
    </submittedName>
</protein>
<dbReference type="Proteomes" id="UP001318860">
    <property type="component" value="Unassembled WGS sequence"/>
</dbReference>
<keyword evidence="3" id="KW-1185">Reference proteome</keyword>